<proteinExistence type="predicted"/>
<evidence type="ECO:0000313" key="5">
    <source>
        <dbReference type="Proteomes" id="UP001152651"/>
    </source>
</evidence>
<feature type="transmembrane region" description="Helical" evidence="1">
    <location>
        <begin position="313"/>
        <end position="332"/>
    </location>
</feature>
<keyword evidence="1" id="KW-1133">Transmembrane helix</keyword>
<dbReference type="EMBL" id="CALSBS010000015">
    <property type="protein sequence ID" value="CAH6660724.1"/>
    <property type="molecule type" value="Genomic_DNA"/>
</dbReference>
<feature type="transmembrane region" description="Helical" evidence="1">
    <location>
        <begin position="249"/>
        <end position="267"/>
    </location>
</feature>
<feature type="transmembrane region" description="Helical" evidence="1">
    <location>
        <begin position="12"/>
        <end position="31"/>
    </location>
</feature>
<feature type="transmembrane region" description="Helical" evidence="1">
    <location>
        <begin position="344"/>
        <end position="362"/>
    </location>
</feature>
<keyword evidence="5" id="KW-1185">Reference proteome</keyword>
<keyword evidence="1" id="KW-0812">Transmembrane</keyword>
<feature type="domain" description="Acyltransferase 3" evidence="2">
    <location>
        <begin position="7"/>
        <end position="326"/>
    </location>
</feature>
<evidence type="ECO:0000313" key="4">
    <source>
        <dbReference type="EMBL" id="CAH6660724.1"/>
    </source>
</evidence>
<feature type="domain" description="SGNH" evidence="3">
    <location>
        <begin position="407"/>
        <end position="647"/>
    </location>
</feature>
<dbReference type="GO" id="GO:0016746">
    <property type="term" value="F:acyltransferase activity"/>
    <property type="evidence" value="ECO:0007669"/>
    <property type="project" value="UniProtKB-KW"/>
</dbReference>
<sequence>MNYRADIVGLRGIAVLLVILFHAGVTLFPSGFVGVDVFFVISGFLISGVIQTAIVNNTFSFSQFYARRLWRLQPAMLTMLLLSLLVASIFYLPDDYADFLKSGRKVIQATANQYFAHETTGYAAPDADKMLLLHMWSLSIEWQWYLFFPVIYTVGARFLNKQKLFLVVSLFTLVAIAYSLFFGIKHPVQTYYAFLSRVFEFMLGVLAFEMSNKKNILKAQWQKIVTVVALIIIIFVATQNDILKAYPNYWTWAVAISSAVLLAWGAKEKDTLYTKLISSKPLVYTGEISYSLYLFHWPLLAALHYVGYESMPARALAVALAFTLASLTYFYIEMPYRRSKTPLLKSLLLLVIVPYLLVYSIYTIGKHNDQFSGLRFGSEMTRVNKTLAESRLKQREDCMNVNVEGTDAKCVVGDKTSTNSVLLMGDSHSNQYWNFFDRLAKDANLAVDIKSTSLCLALPGIYQYDFWNYPGMAYQQCHDNVNEYYKAIDSKKYKFVVISEVWENYASFNIYEHPDDKKSRDLSIERINKAAREGIKRIIASGATPVIVKSMAPMPAGFLTCFYEHFKTRRPYSANECNPHAQVNDAQWWTTKMFDSLQQAFPQLIIIDPKKVQCDGQRCETEIDGIPLYRDVGHLNDYATGIFAERYLKKMGNPLKNKY</sequence>
<dbReference type="PANTHER" id="PTHR23028:SF53">
    <property type="entry name" value="ACYL_TRANSF_3 DOMAIN-CONTAINING PROTEIN"/>
    <property type="match status" value="1"/>
</dbReference>
<keyword evidence="4" id="KW-0808">Transferase</keyword>
<keyword evidence="4" id="KW-0012">Acyltransferase</keyword>
<feature type="transmembrane region" description="Helical" evidence="1">
    <location>
        <begin position="288"/>
        <end position="307"/>
    </location>
</feature>
<reference evidence="4" key="1">
    <citation type="submission" date="2022-05" db="EMBL/GenBank/DDBJ databases">
        <authorList>
            <person name="Blom J."/>
        </authorList>
    </citation>
    <scope>NUCLEOTIDE SEQUENCE</scope>
    <source>
        <strain evidence="4">Type strain: CPO20170097</strain>
    </source>
</reference>
<dbReference type="InterPro" id="IPR002656">
    <property type="entry name" value="Acyl_transf_3_dom"/>
</dbReference>
<feature type="transmembrane region" description="Helical" evidence="1">
    <location>
        <begin position="142"/>
        <end position="159"/>
    </location>
</feature>
<dbReference type="Pfam" id="PF19040">
    <property type="entry name" value="SGNH"/>
    <property type="match status" value="1"/>
</dbReference>
<dbReference type="InterPro" id="IPR050879">
    <property type="entry name" value="Acyltransferase_3"/>
</dbReference>
<evidence type="ECO:0000259" key="2">
    <source>
        <dbReference type="Pfam" id="PF01757"/>
    </source>
</evidence>
<protein>
    <submittedName>
        <fullName evidence="4">Acyltransferase</fullName>
    </submittedName>
</protein>
<dbReference type="InterPro" id="IPR043968">
    <property type="entry name" value="SGNH"/>
</dbReference>
<feature type="transmembrane region" description="Helical" evidence="1">
    <location>
        <begin position="75"/>
        <end position="92"/>
    </location>
</feature>
<feature type="transmembrane region" description="Helical" evidence="1">
    <location>
        <begin position="190"/>
        <end position="208"/>
    </location>
</feature>
<dbReference type="RefSeq" id="WP_253898480.1">
    <property type="nucleotide sequence ID" value="NZ_CALSBS010000015.1"/>
</dbReference>
<dbReference type="Proteomes" id="UP001152651">
    <property type="component" value="Unassembled WGS sequence"/>
</dbReference>
<feature type="transmembrane region" description="Helical" evidence="1">
    <location>
        <begin position="220"/>
        <end position="237"/>
    </location>
</feature>
<evidence type="ECO:0000256" key="1">
    <source>
        <dbReference type="SAM" id="Phobius"/>
    </source>
</evidence>
<feature type="transmembrane region" description="Helical" evidence="1">
    <location>
        <begin position="164"/>
        <end position="184"/>
    </location>
</feature>
<name>A0ABM9FC06_9ENTR</name>
<accession>A0ABM9FC06</accession>
<gene>
    <name evidence="4" type="ORF">FBBNIHIM_16555</name>
</gene>
<dbReference type="Pfam" id="PF01757">
    <property type="entry name" value="Acyl_transf_3"/>
    <property type="match status" value="1"/>
</dbReference>
<dbReference type="PANTHER" id="PTHR23028">
    <property type="entry name" value="ACETYLTRANSFERASE"/>
    <property type="match status" value="1"/>
</dbReference>
<organism evidence="4 5">
    <name type="scientific">Pseudocitrobacter vendiensis</name>
    <dbReference type="NCBI Taxonomy" id="2488306"/>
    <lineage>
        <taxon>Bacteria</taxon>
        <taxon>Pseudomonadati</taxon>
        <taxon>Pseudomonadota</taxon>
        <taxon>Gammaproteobacteria</taxon>
        <taxon>Enterobacterales</taxon>
        <taxon>Enterobacteriaceae</taxon>
        <taxon>Pseudocitrobacter</taxon>
    </lineage>
</organism>
<evidence type="ECO:0000259" key="3">
    <source>
        <dbReference type="Pfam" id="PF19040"/>
    </source>
</evidence>
<feature type="transmembrane region" description="Helical" evidence="1">
    <location>
        <begin position="37"/>
        <end position="55"/>
    </location>
</feature>
<keyword evidence="1" id="KW-0472">Membrane</keyword>
<comment type="caution">
    <text evidence="4">The sequence shown here is derived from an EMBL/GenBank/DDBJ whole genome shotgun (WGS) entry which is preliminary data.</text>
</comment>